<sequence length="212" mass="24215">MKILTPLYKLIDLRAAYRFLDSKLPDFFLPAVFNWFYKFSSDPFDLEKSDYEAHKFALVAKCVQEIHVKNALDIGCGTGVLTEKISHFCTHILGIDFSTEAIETAKNRCAGQSNIRFLAADIRAFQPPETYDLVLCSEVLYYVGEPDLEKFLGLLHVALSENGRLIVVDAADDGYTQSKLSQYFHLVKKSEERNWFRPFSVRVFAKIEPGQK</sequence>
<dbReference type="PANTHER" id="PTHR43861">
    <property type="entry name" value="TRANS-ACONITATE 2-METHYLTRANSFERASE-RELATED"/>
    <property type="match status" value="1"/>
</dbReference>
<dbReference type="Gene3D" id="3.40.50.150">
    <property type="entry name" value="Vaccinia Virus protein VP39"/>
    <property type="match status" value="1"/>
</dbReference>
<dbReference type="GO" id="GO:0009312">
    <property type="term" value="P:oligosaccharide biosynthetic process"/>
    <property type="evidence" value="ECO:0007669"/>
    <property type="project" value="InterPro"/>
</dbReference>
<keyword evidence="1" id="KW-0808">Transferase</keyword>
<evidence type="ECO:0000313" key="1">
    <source>
        <dbReference type="EMBL" id="ACF14311.1"/>
    </source>
</evidence>
<dbReference type="GO" id="GO:0032259">
    <property type="term" value="P:methylation"/>
    <property type="evidence" value="ECO:0007669"/>
    <property type="project" value="UniProtKB-KW"/>
</dbReference>
<name>B3QTW3_CHLT3</name>
<dbReference type="EMBL" id="CP001100">
    <property type="protein sequence ID" value="ACF14311.1"/>
    <property type="molecule type" value="Genomic_DNA"/>
</dbReference>
<organism evidence="1 2">
    <name type="scientific">Chloroherpeton thalassium (strain ATCC 35110 / GB-78)</name>
    <dbReference type="NCBI Taxonomy" id="517418"/>
    <lineage>
        <taxon>Bacteria</taxon>
        <taxon>Pseudomonadati</taxon>
        <taxon>Chlorobiota</taxon>
        <taxon>Chlorobiia</taxon>
        <taxon>Chlorobiales</taxon>
        <taxon>Chloroherpetonaceae</taxon>
        <taxon>Chloroherpeton</taxon>
    </lineage>
</organism>
<evidence type="ECO:0000313" key="2">
    <source>
        <dbReference type="Proteomes" id="UP000001208"/>
    </source>
</evidence>
<dbReference type="eggNOG" id="COG2227">
    <property type="taxonomic scope" value="Bacteria"/>
</dbReference>
<dbReference type="KEGG" id="cts:Ctha_1854"/>
<keyword evidence="2" id="KW-1185">Reference proteome</keyword>
<keyword evidence="1" id="KW-0489">Methyltransferase</keyword>
<accession>B3QTW3</accession>
<dbReference type="Pfam" id="PF05401">
    <property type="entry name" value="NodS"/>
    <property type="match status" value="1"/>
</dbReference>
<dbReference type="RefSeq" id="WP_012500395.1">
    <property type="nucleotide sequence ID" value="NC_011026.1"/>
</dbReference>
<dbReference type="GO" id="GO:0008757">
    <property type="term" value="F:S-adenosylmethionine-dependent methyltransferase activity"/>
    <property type="evidence" value="ECO:0007669"/>
    <property type="project" value="InterPro"/>
</dbReference>
<reference evidence="1 2" key="1">
    <citation type="submission" date="2008-06" db="EMBL/GenBank/DDBJ databases">
        <title>Complete sequence of Chloroherpeton thalassium ATCC 35110.</title>
        <authorList>
            <consortium name="US DOE Joint Genome Institute"/>
            <person name="Lucas S."/>
            <person name="Copeland A."/>
            <person name="Lapidus A."/>
            <person name="Glavina del Rio T."/>
            <person name="Dalin E."/>
            <person name="Tice H."/>
            <person name="Bruce D."/>
            <person name="Goodwin L."/>
            <person name="Pitluck S."/>
            <person name="Schmutz J."/>
            <person name="Larimer F."/>
            <person name="Land M."/>
            <person name="Hauser L."/>
            <person name="Kyrpides N."/>
            <person name="Mikhailova N."/>
            <person name="Liu Z."/>
            <person name="Li T."/>
            <person name="Zhao F."/>
            <person name="Overmann J."/>
            <person name="Bryant D.A."/>
            <person name="Richardson P."/>
        </authorList>
    </citation>
    <scope>NUCLEOTIDE SEQUENCE [LARGE SCALE GENOMIC DNA]</scope>
    <source>
        <strain evidence="2">ATCC 35110 / GB-78</strain>
    </source>
</reference>
<dbReference type="CDD" id="cd02440">
    <property type="entry name" value="AdoMet_MTases"/>
    <property type="match status" value="1"/>
</dbReference>
<dbReference type="AlphaFoldDB" id="B3QTW3"/>
<dbReference type="HOGENOM" id="CLU_091685_0_0_10"/>
<dbReference type="InterPro" id="IPR029063">
    <property type="entry name" value="SAM-dependent_MTases_sf"/>
</dbReference>
<gene>
    <name evidence="1" type="ordered locus">Ctha_1854</name>
</gene>
<dbReference type="OrthoDB" id="9790023at2"/>
<dbReference type="Proteomes" id="UP000001208">
    <property type="component" value="Chromosome"/>
</dbReference>
<dbReference type="STRING" id="517418.Ctha_1854"/>
<dbReference type="InterPro" id="IPR008715">
    <property type="entry name" value="SAM-MeTfrase_NodS-like"/>
</dbReference>
<proteinExistence type="predicted"/>
<protein>
    <submittedName>
        <fullName evidence="1">Methyltransferase type 12</fullName>
    </submittedName>
</protein>
<dbReference type="SUPFAM" id="SSF53335">
    <property type="entry name" value="S-adenosyl-L-methionine-dependent methyltransferases"/>
    <property type="match status" value="1"/>
</dbReference>